<dbReference type="EMBL" id="JABWDY010025053">
    <property type="protein sequence ID" value="KAF5189757.1"/>
    <property type="molecule type" value="Genomic_DNA"/>
</dbReference>
<gene>
    <name evidence="3" type="ORF">FRX31_006999</name>
    <name evidence="2" type="ORF">FRX31_020657</name>
</gene>
<name>A0A7J6X153_THATH</name>
<evidence type="ECO:0000313" key="3">
    <source>
        <dbReference type="EMBL" id="KAF5203414.1"/>
    </source>
</evidence>
<organism evidence="3 4">
    <name type="scientific">Thalictrum thalictroides</name>
    <name type="common">Rue-anemone</name>
    <name type="synonym">Anemone thalictroides</name>
    <dbReference type="NCBI Taxonomy" id="46969"/>
    <lineage>
        <taxon>Eukaryota</taxon>
        <taxon>Viridiplantae</taxon>
        <taxon>Streptophyta</taxon>
        <taxon>Embryophyta</taxon>
        <taxon>Tracheophyta</taxon>
        <taxon>Spermatophyta</taxon>
        <taxon>Magnoliopsida</taxon>
        <taxon>Ranunculales</taxon>
        <taxon>Ranunculaceae</taxon>
        <taxon>Thalictroideae</taxon>
        <taxon>Thalictrum</taxon>
    </lineage>
</organism>
<dbReference type="AlphaFoldDB" id="A0A7J6X153"/>
<dbReference type="Proteomes" id="UP000554482">
    <property type="component" value="Unassembled WGS sequence"/>
</dbReference>
<evidence type="ECO:0000313" key="4">
    <source>
        <dbReference type="Proteomes" id="UP000554482"/>
    </source>
</evidence>
<protein>
    <submittedName>
        <fullName evidence="3">Uncharacterized protein</fullName>
    </submittedName>
</protein>
<evidence type="ECO:0000313" key="2">
    <source>
        <dbReference type="EMBL" id="KAF5189757.1"/>
    </source>
</evidence>
<dbReference type="EMBL" id="JABWDY010006796">
    <property type="protein sequence ID" value="KAF5203414.1"/>
    <property type="molecule type" value="Genomic_DNA"/>
</dbReference>
<proteinExistence type="predicted"/>
<reference evidence="3 4" key="1">
    <citation type="submission" date="2020-06" db="EMBL/GenBank/DDBJ databases">
        <title>Transcriptomic and genomic resources for Thalictrum thalictroides and T. hernandezii: Facilitating candidate gene discovery in an emerging model plant lineage.</title>
        <authorList>
            <person name="Arias T."/>
            <person name="Riano-Pachon D.M."/>
            <person name="Di Stilio V.S."/>
        </authorList>
    </citation>
    <scope>NUCLEOTIDE SEQUENCE [LARGE SCALE GENOMIC DNA]</scope>
    <source>
        <strain evidence="4">cv. WT478/WT964</strain>
        <strain evidence="3">WT478/WT964</strain>
        <tissue evidence="3">Leaves</tissue>
    </source>
</reference>
<accession>A0A7J6X153</accession>
<comment type="caution">
    <text evidence="3">The sequence shown here is derived from an EMBL/GenBank/DDBJ whole genome shotgun (WGS) entry which is preliminary data.</text>
</comment>
<keyword evidence="4" id="KW-1185">Reference proteome</keyword>
<evidence type="ECO:0000256" key="1">
    <source>
        <dbReference type="SAM" id="MobiDB-lite"/>
    </source>
</evidence>
<feature type="region of interest" description="Disordered" evidence="1">
    <location>
        <begin position="1"/>
        <end position="33"/>
    </location>
</feature>
<sequence>MDQASKQLTVGFDPIASGGKVHPPPNPSADTKFGSLLDTHEVSEVLKVGVDPIAGMVSLASTPLMHLTSGGQDLSKLVSGSDMPAVVAGDTKVETLASCFEKGGPR</sequence>